<feature type="region of interest" description="Disordered" evidence="8">
    <location>
        <begin position="1715"/>
        <end position="1736"/>
    </location>
</feature>
<feature type="region of interest" description="Disordered" evidence="8">
    <location>
        <begin position="490"/>
        <end position="510"/>
    </location>
</feature>
<evidence type="ECO:0000256" key="5">
    <source>
        <dbReference type="ARBA" id="ARBA00023136"/>
    </source>
</evidence>
<dbReference type="InterPro" id="IPR018253">
    <property type="entry name" value="DnaJ_domain_CS"/>
</dbReference>
<dbReference type="GO" id="GO:0030134">
    <property type="term" value="C:COPII-coated ER to Golgi transport vesicle"/>
    <property type="evidence" value="ECO:0007669"/>
    <property type="project" value="TreeGrafter"/>
</dbReference>
<dbReference type="Pfam" id="PF00536">
    <property type="entry name" value="SAM_1"/>
    <property type="match status" value="1"/>
</dbReference>
<dbReference type="SMART" id="SM01127">
    <property type="entry name" value="DDHD"/>
    <property type="match status" value="1"/>
</dbReference>
<feature type="compositionally biased region" description="Basic and acidic residues" evidence="8">
    <location>
        <begin position="490"/>
        <end position="500"/>
    </location>
</feature>
<feature type="compositionally biased region" description="Pro residues" evidence="8">
    <location>
        <begin position="1829"/>
        <end position="1844"/>
    </location>
</feature>
<dbReference type="Gene3D" id="1.10.287.110">
    <property type="entry name" value="DnaJ domain"/>
    <property type="match status" value="1"/>
</dbReference>
<feature type="region of interest" description="Disordered" evidence="8">
    <location>
        <begin position="1758"/>
        <end position="1784"/>
    </location>
</feature>
<dbReference type="Pfam" id="PF09320">
    <property type="entry name" value="DUF1977"/>
    <property type="match status" value="1"/>
</dbReference>
<feature type="compositionally biased region" description="Basic and acidic residues" evidence="8">
    <location>
        <begin position="406"/>
        <end position="417"/>
    </location>
</feature>
<dbReference type="Pfam" id="PF02862">
    <property type="entry name" value="DDHD"/>
    <property type="match status" value="1"/>
</dbReference>
<evidence type="ECO:0000259" key="11">
    <source>
        <dbReference type="PROSITE" id="PS51043"/>
    </source>
</evidence>
<dbReference type="PROSITE" id="PS51043">
    <property type="entry name" value="DDHD"/>
    <property type="match status" value="1"/>
</dbReference>
<dbReference type="InterPro" id="IPR013761">
    <property type="entry name" value="SAM/pointed_sf"/>
</dbReference>
<feature type="domain" description="DDHD" evidence="11">
    <location>
        <begin position="2400"/>
        <end position="2614"/>
    </location>
</feature>
<feature type="compositionally biased region" description="Basic and acidic residues" evidence="8">
    <location>
        <begin position="69"/>
        <end position="78"/>
    </location>
</feature>
<evidence type="ECO:0008006" key="14">
    <source>
        <dbReference type="Google" id="ProtNLM"/>
    </source>
</evidence>
<dbReference type="SUPFAM" id="SSF46565">
    <property type="entry name" value="Chaperone J-domain"/>
    <property type="match status" value="1"/>
</dbReference>
<dbReference type="GO" id="GO:0005789">
    <property type="term" value="C:endoplasmic reticulum membrane"/>
    <property type="evidence" value="ECO:0007669"/>
    <property type="project" value="UniProtKB-SubCell"/>
</dbReference>
<protein>
    <recommendedName>
        <fullName evidence="14">J domain-containing protein</fullName>
    </recommendedName>
</protein>
<dbReference type="InterPro" id="IPR036869">
    <property type="entry name" value="J_dom_sf"/>
</dbReference>
<evidence type="ECO:0000256" key="4">
    <source>
        <dbReference type="ARBA" id="ARBA00022989"/>
    </source>
</evidence>
<organism evidence="12 13">
    <name type="scientific">Conger conger</name>
    <name type="common">Conger eel</name>
    <name type="synonym">Muraena conger</name>
    <dbReference type="NCBI Taxonomy" id="82655"/>
    <lineage>
        <taxon>Eukaryota</taxon>
        <taxon>Metazoa</taxon>
        <taxon>Chordata</taxon>
        <taxon>Craniata</taxon>
        <taxon>Vertebrata</taxon>
        <taxon>Euteleostomi</taxon>
        <taxon>Actinopterygii</taxon>
        <taxon>Neopterygii</taxon>
        <taxon>Teleostei</taxon>
        <taxon>Anguilliformes</taxon>
        <taxon>Congridae</taxon>
        <taxon>Conger</taxon>
    </lineage>
</organism>
<dbReference type="Pfam" id="PF00226">
    <property type="entry name" value="DnaJ"/>
    <property type="match status" value="1"/>
</dbReference>
<dbReference type="Pfam" id="PF23464">
    <property type="entry name" value="WWE_3"/>
    <property type="match status" value="1"/>
</dbReference>
<dbReference type="InterPro" id="IPR058055">
    <property type="entry name" value="PA-PLA1"/>
</dbReference>
<keyword evidence="4 9" id="KW-1133">Transmembrane helix</keyword>
<feature type="compositionally biased region" description="Polar residues" evidence="8">
    <location>
        <begin position="2241"/>
        <end position="2252"/>
    </location>
</feature>
<dbReference type="GO" id="GO:0046872">
    <property type="term" value="F:metal ion binding"/>
    <property type="evidence" value="ECO:0007669"/>
    <property type="project" value="InterPro"/>
</dbReference>
<dbReference type="Pfam" id="PF09739">
    <property type="entry name" value="MCM_bind"/>
    <property type="match status" value="2"/>
</dbReference>
<dbReference type="InterPro" id="IPR057825">
    <property type="entry name" value="WWE_SEC23-DDH2"/>
</dbReference>
<keyword evidence="5 9" id="KW-0472">Membrane</keyword>
<dbReference type="PRINTS" id="PR00625">
    <property type="entry name" value="JDOMAIN"/>
</dbReference>
<dbReference type="InterPro" id="IPR001660">
    <property type="entry name" value="SAM"/>
</dbReference>
<dbReference type="GO" id="GO:0004620">
    <property type="term" value="F:phospholipase activity"/>
    <property type="evidence" value="ECO:0007669"/>
    <property type="project" value="TreeGrafter"/>
</dbReference>
<keyword evidence="13" id="KW-1185">Reference proteome</keyword>
<evidence type="ECO:0000256" key="2">
    <source>
        <dbReference type="ARBA" id="ARBA00022692"/>
    </source>
</evidence>
<dbReference type="SMART" id="SM00271">
    <property type="entry name" value="DnaJ"/>
    <property type="match status" value="1"/>
</dbReference>
<sequence>MESNRDEAERCFEIAATALRNNQTDKAKRFLEKAYKLFPTEKTKALLESIEQNGQAFGQSDAAGAGEDSGVRQRRPAEEGENVTGEKAADSAKPYTSDQLDAVKRIKRCKDYYEILGVGRDASEEDLKKAYRKLALKFHPDKNHAPGATEAFKAIGNAYAVLSNADKRRQYDQFGEERAHPSRPSHDYNRGFEADISPEDLFNMFFGGGFPSSNVHVYSNGRMRYTYNQRPERREQHGDGGLALFVQLMPILILIVVSALSQMMVSSPPYSLSVRPSAGHVHKRLSGTLKVTYYVGERFSEEYSGNDLKNVEQSVEDDYISNLRNNCWKEKQQKEGLLYRARYFGDSSLYQRAQKMGTPSCSRLSEVQPLELRGRPACVRERQSDREARLKPCAKNISQRSHSRPHTPDKASADRPSPRPPHSRVRGVELLKHAGVSRPAEPPQQGLQHAARNAEVQVWQLSSLCSHHSAPAGPCLHCTGSLQHHRLGVDADRSGEDSGSHRGPTAPAERSVADDVHIFACTHAIADDTFAEGAHEEVRTERAEGGAAGENHTPLFQTFTMNPRHRPSLIGFSQTWNTKMVSQSSGSPGWEGKVLEYFTEKLKESNAGNWVPSLNDVPLHYLTPNSLVRFRCLVQDMFDPEFYMGTYEHLDPASKTKVLKSGKYKDITECGVEVGNSAMLERQTFYCVPVPGETPWVKEISFSSAACSHACVMPSTSYTPNRHKRSHEDDQGMESQPCKQKEREPGSVGGASSGDSKRMEMDTDTPSGRGQRCPSPLDLNFPLPEEAGPACLVKVYEDWDRFKVNDMLEIYGVLSVDPLLSVNEEKDTGLIVDPMDSGETAEERRVHSPPASLVPRLHMIQARPLQHNNPLLPPSVHSPACTFTAGFLGELAAVRAELLEYLTHVLLGDDLAAEYLILHLISSVYARRDVLPLGKFTLNLSGCPQNGPFTELLYRTVQQLVTSSFRLSMSLQNMNSLRFVPRKDYSANRLVSGVLQLSQNTSLFLDETALEQGQLDSAGVRNITALGELISWQKVDYDFNFHRMDFPCNLNVLVASEGRSLLPVRTERLRIVGRVPTLKNMSSSVLHWSAGGQSDCQSACQVIVLMIQTQADSAQSGGVPGALHAAVSPSALNKFRTYVSLLRTLDYSISDQVTKAVEEDFVEMRKDDPQSMSAEDLHRLLVVARLLCLSVGQVTLSLEQWMKAKHLEALRTSRTEQQRHVNGNEPGDSWCQLVWSGLGYASRTVISKPWQWIMELELDGLLWIRTPSSSPSPVVLTPGPGGPQGVAGFCYHLNISNRFGPKKPAHQAVDVVNLVFLAHQGSPGVTLGDGDRPALVTPTWAKYQILYLSPPLTWELYLPPPLTWELYLLPPLTWELYLPPPLTWELYLPPPFTWELYLPPPLIWELYLSPPLTWELYLPPALTWELYLPPPLTWELYLPPPLTWQESTPPFRTLKRITRSTSTTCSEGSTLTRSTPPRTTLIELLELLLERTRFITEQPLQGPGAAAAITDEALLQSCPTLLLESCPTLPLEICPTLLLESCPDTPDLPSSLASGQHPAGLDEYPPAGVLVAPRGSFGPDLHGRLPGVGPRDGLHPTVHPLRKPAGLGLPTGGKFSLVLRHRAFGGRCRWGWGFGLICSRFIDYSRGHVLSRPGSGRYVYGWCPSSSSNMVNGSVPRSRMKWEFQNRHSSPSSVSLTCPRFGIFPTRVLVLVKQSSTPQRASTTRAEKSKRNSSLESILPRAGRLACVSSSQFTAQVRLPSGHHHTERANVTSATDTSHAHDSVEVGEEDSFLGQSSGMPAQPSTLNYFSGAANSNDPFACIGARPGPSASPPPPRCPRAPPRLPARRRGLAAPERAAVPPGVSGQVPPISAGPLVPAPPTMPYTYPVYEQVQPHWFFCKHVESKNIWLPFSVLDSVQLEETFNSVQPDPESVQVRTDGGRYDVQLYDRLRSAVFWEEEPSEVRRCTWFYKGDTDSRFIPYCEEFSDKLESEYKKAVFTNQWHRRLEFPTGETIVMHNPKVIVQFQASAVLDEWGTTQDGQTRPRVVKRGIDDDHDEIPDGELPQVDHLVFMVHGIGPVCDLRFRTMVECVDDFRSVSLKLLHSHFPAHDERQISRVEFLPVQWHTALHGDATGVDRRIKKITLPSTGRLRHFTNETLLDVLFYNSPTYCQTIMDTVAMEMNRLYTLFQQRNPQFRGGISVAGHSLGSLILFDLLSNQKTGSPSHALSPANGKRPVEEKQAASSVSQTNGILGQTPPPVEEPAAEEGEEFPDLNAVLEHLSLSDYLSTLEDEKVDMESLLMCTVEDLKEMGIPLGPRKKIAKFVKERASKQEKAAQRAANAPPPPLAPPIQSEPIPAPHPVQSESTAGTLSVHGAVSSMPVDYDYFEVGTGQVSVVYPSLDFQPVSFFALGSPIGMFLTVRGLERIEETYQLPTCRGFFNIYHPLDPVAYRIEPLIVPDLDLKPVLIPHHKGRKRLHLELKESLSRMGSDLKHGFISSLKTAWQTLNDFARAHTSSPQLQAELEKVANQIIEEEEKQGVAGGSVVDKIVESPDSSKEEDPLVKIGMLNGGKRIDYVLQEKPIESFNEYLFALQSHLCYWESEDTALLILKEIYKTMGISPEPSTH</sequence>
<dbReference type="Pfam" id="PF02825">
    <property type="entry name" value="WWE"/>
    <property type="match status" value="1"/>
</dbReference>
<evidence type="ECO:0000256" key="9">
    <source>
        <dbReference type="SAM" id="Phobius"/>
    </source>
</evidence>
<evidence type="ECO:0000256" key="1">
    <source>
        <dbReference type="ARBA" id="ARBA00004389"/>
    </source>
</evidence>
<proteinExistence type="inferred from homology"/>
<evidence type="ECO:0000313" key="12">
    <source>
        <dbReference type="EMBL" id="KAJ8250786.1"/>
    </source>
</evidence>
<reference evidence="12" key="1">
    <citation type="journal article" date="2023" name="Science">
        <title>Genome structures resolve the early diversification of teleost fishes.</title>
        <authorList>
            <person name="Parey E."/>
            <person name="Louis A."/>
            <person name="Montfort J."/>
            <person name="Bouchez O."/>
            <person name="Roques C."/>
            <person name="Iampietro C."/>
            <person name="Lluch J."/>
            <person name="Castinel A."/>
            <person name="Donnadieu C."/>
            <person name="Desvignes T."/>
            <person name="Floi Bucao C."/>
            <person name="Jouanno E."/>
            <person name="Wen M."/>
            <person name="Mejri S."/>
            <person name="Dirks R."/>
            <person name="Jansen H."/>
            <person name="Henkel C."/>
            <person name="Chen W.J."/>
            <person name="Zahm M."/>
            <person name="Cabau C."/>
            <person name="Klopp C."/>
            <person name="Thompson A.W."/>
            <person name="Robinson-Rechavi M."/>
            <person name="Braasch I."/>
            <person name="Lecointre G."/>
            <person name="Bobe J."/>
            <person name="Postlethwait J.H."/>
            <person name="Berthelot C."/>
            <person name="Roest Crollius H."/>
            <person name="Guiguen Y."/>
        </authorList>
    </citation>
    <scope>NUCLEOTIDE SEQUENCE</scope>
    <source>
        <strain evidence="12">Concon-B</strain>
    </source>
</reference>
<dbReference type="PROSITE" id="PS50076">
    <property type="entry name" value="DNAJ_2"/>
    <property type="match status" value="1"/>
</dbReference>
<dbReference type="EMBL" id="JAFJMO010000018">
    <property type="protein sequence ID" value="KAJ8250786.1"/>
    <property type="molecule type" value="Genomic_DNA"/>
</dbReference>
<keyword evidence="6" id="KW-0143">Chaperone</keyword>
<evidence type="ECO:0000256" key="7">
    <source>
        <dbReference type="ARBA" id="ARBA00038464"/>
    </source>
</evidence>
<dbReference type="Proteomes" id="UP001152803">
    <property type="component" value="Unassembled WGS sequence"/>
</dbReference>
<feature type="region of interest" description="Disordered" evidence="8">
    <location>
        <begin position="2222"/>
        <end position="2267"/>
    </location>
</feature>
<evidence type="ECO:0000256" key="8">
    <source>
        <dbReference type="SAM" id="MobiDB-lite"/>
    </source>
</evidence>
<dbReference type="InterPro" id="IPR001623">
    <property type="entry name" value="DnaJ_domain"/>
</dbReference>
<dbReference type="OrthoDB" id="329666at2759"/>
<dbReference type="PANTHER" id="PTHR23509">
    <property type="entry name" value="PA-PL1 PHOSPHOLIPASE FAMILY"/>
    <property type="match status" value="1"/>
</dbReference>
<keyword evidence="2 9" id="KW-0812">Transmembrane</keyword>
<dbReference type="FunFam" id="1.10.287.110:FF:000004">
    <property type="entry name" value="DnaJ (Hsp40) homolog, subfamily B, member 14"/>
    <property type="match status" value="1"/>
</dbReference>
<feature type="region of interest" description="Disordered" evidence="8">
    <location>
        <begin position="378"/>
        <end position="424"/>
    </location>
</feature>
<feature type="region of interest" description="Disordered" evidence="8">
    <location>
        <begin position="49"/>
        <end position="96"/>
    </location>
</feature>
<accession>A0A9Q1HNY5</accession>
<feature type="compositionally biased region" description="Polar residues" evidence="8">
    <location>
        <begin position="1715"/>
        <end position="1724"/>
    </location>
</feature>
<feature type="domain" description="J" evidence="10">
    <location>
        <begin position="111"/>
        <end position="175"/>
    </location>
</feature>
<dbReference type="PANTHER" id="PTHR23509:SF4">
    <property type="entry name" value="SEC23-INTERACTING PROTEIN"/>
    <property type="match status" value="1"/>
</dbReference>
<gene>
    <name evidence="12" type="ORF">COCON_G00227080</name>
</gene>
<dbReference type="InterPro" id="IPR019140">
    <property type="entry name" value="MCM_complex-bd"/>
</dbReference>
<name>A0A9Q1HNY5_CONCO</name>
<keyword evidence="3" id="KW-0256">Endoplasmic reticulum</keyword>
<evidence type="ECO:0000256" key="3">
    <source>
        <dbReference type="ARBA" id="ARBA00022824"/>
    </source>
</evidence>
<feature type="transmembrane region" description="Helical" evidence="9">
    <location>
        <begin position="242"/>
        <end position="265"/>
    </location>
</feature>
<dbReference type="SMART" id="SM00454">
    <property type="entry name" value="SAM"/>
    <property type="match status" value="1"/>
</dbReference>
<dbReference type="CDD" id="cd06257">
    <property type="entry name" value="DnaJ"/>
    <property type="match status" value="1"/>
</dbReference>
<dbReference type="InterPro" id="IPR015399">
    <property type="entry name" value="DUF1977_DnaJ-like"/>
</dbReference>
<dbReference type="Gene3D" id="1.10.150.50">
    <property type="entry name" value="Transcription Factor, Ets-1"/>
    <property type="match status" value="1"/>
</dbReference>
<feature type="region of interest" description="Disordered" evidence="8">
    <location>
        <begin position="1826"/>
        <end position="1851"/>
    </location>
</feature>
<comment type="caution">
    <text evidence="12">The sequence shown here is derived from an EMBL/GenBank/DDBJ whole genome shotgun (WGS) entry which is preliminary data.</text>
</comment>
<feature type="region of interest" description="Disordered" evidence="8">
    <location>
        <begin position="2331"/>
        <end position="2368"/>
    </location>
</feature>
<feature type="region of interest" description="Disordered" evidence="8">
    <location>
        <begin position="716"/>
        <end position="777"/>
    </location>
</feature>
<evidence type="ECO:0000313" key="13">
    <source>
        <dbReference type="Proteomes" id="UP001152803"/>
    </source>
</evidence>
<dbReference type="PROSITE" id="PS00636">
    <property type="entry name" value="DNAJ_1"/>
    <property type="match status" value="1"/>
</dbReference>
<dbReference type="SUPFAM" id="SSF47769">
    <property type="entry name" value="SAM/Pointed domain"/>
    <property type="match status" value="1"/>
</dbReference>
<evidence type="ECO:0000256" key="6">
    <source>
        <dbReference type="ARBA" id="ARBA00023186"/>
    </source>
</evidence>
<comment type="subcellular location">
    <subcellularLocation>
        <location evidence="1">Endoplasmic reticulum membrane</location>
        <topology evidence="1">Single-pass membrane protein</topology>
    </subcellularLocation>
</comment>
<dbReference type="FunFam" id="1.10.150.50:FF:000034">
    <property type="entry name" value="ankyrin repeat and SAM domain-containing protein 4B"/>
    <property type="match status" value="1"/>
</dbReference>
<feature type="compositionally biased region" description="Basic and acidic residues" evidence="8">
    <location>
        <begin position="378"/>
        <end position="390"/>
    </location>
</feature>
<comment type="similarity">
    <text evidence="7">Belongs to the PA-PLA1 family.</text>
</comment>
<evidence type="ECO:0000259" key="10">
    <source>
        <dbReference type="PROSITE" id="PS50076"/>
    </source>
</evidence>
<dbReference type="InterPro" id="IPR004170">
    <property type="entry name" value="WWE_dom"/>
</dbReference>
<dbReference type="InterPro" id="IPR004177">
    <property type="entry name" value="DDHD_dom"/>
</dbReference>